<organism evidence="1 2">
    <name type="scientific">Streptomyces muensis</name>
    <dbReference type="NCBI Taxonomy" id="1077944"/>
    <lineage>
        <taxon>Bacteria</taxon>
        <taxon>Bacillati</taxon>
        <taxon>Actinomycetota</taxon>
        <taxon>Actinomycetes</taxon>
        <taxon>Kitasatosporales</taxon>
        <taxon>Streptomycetaceae</taxon>
        <taxon>Streptomyces</taxon>
    </lineage>
</organism>
<reference evidence="1" key="1">
    <citation type="submission" date="2022-01" db="EMBL/GenBank/DDBJ databases">
        <title>Draft Genome Sequences of Seven Type Strains of the Genus Streptomyces.</title>
        <authorList>
            <person name="Aziz S."/>
            <person name="Coretto E."/>
            <person name="Chronakova A."/>
            <person name="Sproer C."/>
            <person name="Huber K."/>
            <person name="Nouioui I."/>
            <person name="Gross H."/>
        </authorList>
    </citation>
    <scope>NUCLEOTIDE SEQUENCE</scope>
    <source>
        <strain evidence="1">DSM 103493</strain>
    </source>
</reference>
<gene>
    <name evidence="1" type="ORF">L0P92_02665</name>
</gene>
<comment type="caution">
    <text evidence="1">The sequence shown here is derived from an EMBL/GenBank/DDBJ whole genome shotgun (WGS) entry which is preliminary data.</text>
</comment>
<dbReference type="EMBL" id="JAKEIP010000005">
    <property type="protein sequence ID" value="MCF1592473.1"/>
    <property type="molecule type" value="Genomic_DNA"/>
</dbReference>
<sequence>MSTVVSVSFTRPVHARELRPGDIFAFPEAPTTALTVVETGETPLSAELTLATLTLMGCQEPLNLPSATQVRVMRMVRTVTLDCLLCGKAEEIELNLPKDGEPLSLVCADHSPEGDAAPAVA</sequence>
<keyword evidence="2" id="KW-1185">Reference proteome</keyword>
<evidence type="ECO:0000313" key="2">
    <source>
        <dbReference type="Proteomes" id="UP001139384"/>
    </source>
</evidence>
<name>A0A9X1PVG4_STRM4</name>
<dbReference type="AlphaFoldDB" id="A0A9X1PVG4"/>
<protein>
    <submittedName>
        <fullName evidence="1">Uncharacterized protein</fullName>
    </submittedName>
</protein>
<accession>A0A9X1PVG4</accession>
<dbReference type="Proteomes" id="UP001139384">
    <property type="component" value="Unassembled WGS sequence"/>
</dbReference>
<proteinExistence type="predicted"/>
<dbReference type="RefSeq" id="WP_234760777.1">
    <property type="nucleotide sequence ID" value="NZ_JAKEIP010000005.1"/>
</dbReference>
<evidence type="ECO:0000313" key="1">
    <source>
        <dbReference type="EMBL" id="MCF1592473.1"/>
    </source>
</evidence>